<comment type="caution">
    <text evidence="3">The sequence shown here is derived from an EMBL/GenBank/DDBJ whole genome shotgun (WGS) entry which is preliminary data.</text>
</comment>
<evidence type="ECO:0000256" key="1">
    <source>
        <dbReference type="SAM" id="MobiDB-lite"/>
    </source>
</evidence>
<keyword evidence="2" id="KW-0472">Membrane</keyword>
<dbReference type="InterPro" id="IPR031044">
    <property type="entry name" value="Small_Trp_rich"/>
</dbReference>
<evidence type="ECO:0000313" key="4">
    <source>
        <dbReference type="Proteomes" id="UP000521868"/>
    </source>
</evidence>
<dbReference type="AlphaFoldDB" id="A0A7X6I5Y1"/>
<feature type="transmembrane region" description="Helical" evidence="2">
    <location>
        <begin position="26"/>
        <end position="45"/>
    </location>
</feature>
<keyword evidence="2" id="KW-0812">Transmembrane</keyword>
<dbReference type="Proteomes" id="UP000521868">
    <property type="component" value="Unassembled WGS sequence"/>
</dbReference>
<evidence type="ECO:0000256" key="2">
    <source>
        <dbReference type="SAM" id="Phobius"/>
    </source>
</evidence>
<gene>
    <name evidence="3" type="ORF">RAMLITH_08175</name>
</gene>
<feature type="compositionally biased region" description="Basic and acidic residues" evidence="1">
    <location>
        <begin position="59"/>
        <end position="72"/>
    </location>
</feature>
<evidence type="ECO:0000313" key="3">
    <source>
        <dbReference type="EMBL" id="NKE65798.1"/>
    </source>
</evidence>
<dbReference type="EMBL" id="VTOX01000002">
    <property type="protein sequence ID" value="NKE65798.1"/>
    <property type="molecule type" value="Genomic_DNA"/>
</dbReference>
<proteinExistence type="predicted"/>
<feature type="region of interest" description="Disordered" evidence="1">
    <location>
        <begin position="59"/>
        <end position="79"/>
    </location>
</feature>
<name>A0A7X6I5Y1_9BURK</name>
<dbReference type="NCBIfam" id="TIGR04438">
    <property type="entry name" value="small_Trp_rich"/>
    <property type="match status" value="1"/>
</dbReference>
<organism evidence="3 4">
    <name type="scientific">Ramlibacter lithotrophicus</name>
    <dbReference type="NCBI Taxonomy" id="2606681"/>
    <lineage>
        <taxon>Bacteria</taxon>
        <taxon>Pseudomonadati</taxon>
        <taxon>Pseudomonadota</taxon>
        <taxon>Betaproteobacteria</taxon>
        <taxon>Burkholderiales</taxon>
        <taxon>Comamonadaceae</taxon>
        <taxon>Ramlibacter</taxon>
    </lineage>
</organism>
<keyword evidence="2" id="KW-1133">Transmembrane helix</keyword>
<dbReference type="RefSeq" id="WP_168106881.1">
    <property type="nucleotide sequence ID" value="NZ_VTOX01000002.1"/>
</dbReference>
<sequence length="79" mass="9178">MYLLGLGVLLLALKYLEIGPVAAWEWWWVLSPFAAAVAWWAWADWSGYTKKKAMQKEDARKQARIDKSRESLGIKPKKR</sequence>
<keyword evidence="4" id="KW-1185">Reference proteome</keyword>
<reference evidence="3 4" key="1">
    <citation type="journal article" date="2020" name="Nature">
        <title>Bacterial chemolithoautotrophy via manganese oxidation.</title>
        <authorList>
            <person name="Yu H."/>
            <person name="Leadbetter J.R."/>
        </authorList>
    </citation>
    <scope>NUCLEOTIDE SEQUENCE [LARGE SCALE GENOMIC DNA]</scope>
    <source>
        <strain evidence="3 4">RBP-1</strain>
    </source>
</reference>
<accession>A0A7X6I5Y1</accession>
<protein>
    <submittedName>
        <fullName evidence="3">TIGR04438 family Trp-rich protein</fullName>
    </submittedName>
</protein>